<organism evidence="1">
    <name type="scientific">Sesamum angustifolium</name>
    <dbReference type="NCBI Taxonomy" id="2727405"/>
    <lineage>
        <taxon>Eukaryota</taxon>
        <taxon>Viridiplantae</taxon>
        <taxon>Streptophyta</taxon>
        <taxon>Embryophyta</taxon>
        <taxon>Tracheophyta</taxon>
        <taxon>Spermatophyta</taxon>
        <taxon>Magnoliopsida</taxon>
        <taxon>eudicotyledons</taxon>
        <taxon>Gunneridae</taxon>
        <taxon>Pentapetalae</taxon>
        <taxon>asterids</taxon>
        <taxon>lamiids</taxon>
        <taxon>Lamiales</taxon>
        <taxon>Pedaliaceae</taxon>
        <taxon>Sesamum</taxon>
    </lineage>
</organism>
<feature type="non-terminal residue" evidence="1">
    <location>
        <position position="1"/>
    </location>
</feature>
<reference evidence="1" key="1">
    <citation type="submission" date="2020-06" db="EMBL/GenBank/DDBJ databases">
        <authorList>
            <person name="Li T."/>
            <person name="Hu X."/>
            <person name="Zhang T."/>
            <person name="Song X."/>
            <person name="Zhang H."/>
            <person name="Dai N."/>
            <person name="Sheng W."/>
            <person name="Hou X."/>
            <person name="Wei L."/>
        </authorList>
    </citation>
    <scope>NUCLEOTIDE SEQUENCE</scope>
    <source>
        <strain evidence="1">G01</strain>
        <tissue evidence="1">Leaf</tissue>
    </source>
</reference>
<sequence length="53" mass="6325">YIPSCVRVHACSNKHPMISRTKLSRIDTQEKYPSCRKPDYYHWPTCEKNARQT</sequence>
<reference evidence="1" key="2">
    <citation type="journal article" date="2024" name="Plant">
        <title>Genomic evolution and insights into agronomic trait innovations of Sesamum species.</title>
        <authorList>
            <person name="Miao H."/>
            <person name="Wang L."/>
            <person name="Qu L."/>
            <person name="Liu H."/>
            <person name="Sun Y."/>
            <person name="Le M."/>
            <person name="Wang Q."/>
            <person name="Wei S."/>
            <person name="Zheng Y."/>
            <person name="Lin W."/>
            <person name="Duan Y."/>
            <person name="Cao H."/>
            <person name="Xiong S."/>
            <person name="Wang X."/>
            <person name="Wei L."/>
            <person name="Li C."/>
            <person name="Ma Q."/>
            <person name="Ju M."/>
            <person name="Zhao R."/>
            <person name="Li G."/>
            <person name="Mu C."/>
            <person name="Tian Q."/>
            <person name="Mei H."/>
            <person name="Zhang T."/>
            <person name="Gao T."/>
            <person name="Zhang H."/>
        </authorList>
    </citation>
    <scope>NUCLEOTIDE SEQUENCE</scope>
    <source>
        <strain evidence="1">G01</strain>
    </source>
</reference>
<dbReference type="AlphaFoldDB" id="A0AAW2RNA0"/>
<dbReference type="EMBL" id="JACGWK010000001">
    <property type="protein sequence ID" value="KAL0381615.1"/>
    <property type="molecule type" value="Genomic_DNA"/>
</dbReference>
<comment type="caution">
    <text evidence="1">The sequence shown here is derived from an EMBL/GenBank/DDBJ whole genome shotgun (WGS) entry which is preliminary data.</text>
</comment>
<protein>
    <submittedName>
        <fullName evidence="1">Uncharacterized protein</fullName>
    </submittedName>
</protein>
<accession>A0AAW2RNA0</accession>
<evidence type="ECO:0000313" key="1">
    <source>
        <dbReference type="EMBL" id="KAL0381615.1"/>
    </source>
</evidence>
<name>A0AAW2RNA0_9LAMI</name>
<gene>
    <name evidence="1" type="ORF">Sangu_0225800</name>
</gene>
<proteinExistence type="predicted"/>